<dbReference type="InterPro" id="IPR013087">
    <property type="entry name" value="Znf_C2H2_type"/>
</dbReference>
<feature type="domain" description="ZAD" evidence="11">
    <location>
        <begin position="13"/>
        <end position="84"/>
    </location>
</feature>
<dbReference type="GO" id="GO:0005634">
    <property type="term" value="C:nucleus"/>
    <property type="evidence" value="ECO:0007669"/>
    <property type="project" value="UniProtKB-SubCell"/>
</dbReference>
<keyword evidence="13" id="KW-1185">Reference proteome</keyword>
<evidence type="ECO:0000256" key="5">
    <source>
        <dbReference type="ARBA" id="ARBA00022833"/>
    </source>
</evidence>
<dbReference type="InterPro" id="IPR050589">
    <property type="entry name" value="Ikaros_C2H2-ZF"/>
</dbReference>
<feature type="binding site" evidence="9">
    <location>
        <position position="18"/>
    </location>
    <ligand>
        <name>Zn(2+)</name>
        <dbReference type="ChEBI" id="CHEBI:29105"/>
    </ligand>
</feature>
<evidence type="ECO:0000313" key="13">
    <source>
        <dbReference type="Proteomes" id="UP001153954"/>
    </source>
</evidence>
<dbReference type="SMART" id="SM00868">
    <property type="entry name" value="zf-AD"/>
    <property type="match status" value="1"/>
</dbReference>
<dbReference type="PROSITE" id="PS50157">
    <property type="entry name" value="ZINC_FINGER_C2H2_2"/>
    <property type="match status" value="9"/>
</dbReference>
<feature type="binding site" evidence="9">
    <location>
        <position position="15"/>
    </location>
    <ligand>
        <name>Zn(2+)</name>
        <dbReference type="ChEBI" id="CHEBI:29105"/>
    </ligand>
</feature>
<dbReference type="GO" id="GO:0000978">
    <property type="term" value="F:RNA polymerase II cis-regulatory region sequence-specific DNA binding"/>
    <property type="evidence" value="ECO:0007669"/>
    <property type="project" value="TreeGrafter"/>
</dbReference>
<feature type="binding site" evidence="9">
    <location>
        <position position="60"/>
    </location>
    <ligand>
        <name>Zn(2+)</name>
        <dbReference type="ChEBI" id="CHEBI:29105"/>
    </ligand>
</feature>
<evidence type="ECO:0000256" key="2">
    <source>
        <dbReference type="ARBA" id="ARBA00022723"/>
    </source>
</evidence>
<reference evidence="12" key="1">
    <citation type="submission" date="2022-03" db="EMBL/GenBank/DDBJ databases">
        <authorList>
            <person name="Tunstrom K."/>
        </authorList>
    </citation>
    <scope>NUCLEOTIDE SEQUENCE</scope>
</reference>
<dbReference type="FunFam" id="3.30.160.60:FF:000264">
    <property type="entry name" value="Zinc finger protein 236"/>
    <property type="match status" value="1"/>
</dbReference>
<feature type="domain" description="C2H2-type" evidence="10">
    <location>
        <begin position="352"/>
        <end position="379"/>
    </location>
</feature>
<keyword evidence="4 8" id="KW-0863">Zinc-finger</keyword>
<comment type="subcellular location">
    <subcellularLocation>
        <location evidence="1">Nucleus</location>
    </subcellularLocation>
</comment>
<feature type="domain" description="C2H2-type" evidence="10">
    <location>
        <begin position="296"/>
        <end position="324"/>
    </location>
</feature>
<dbReference type="PANTHER" id="PTHR24404:SF114">
    <property type="entry name" value="KLUMPFUSS, ISOFORM B-RELATED"/>
    <property type="match status" value="1"/>
</dbReference>
<dbReference type="GO" id="GO:0003700">
    <property type="term" value="F:DNA-binding transcription factor activity"/>
    <property type="evidence" value="ECO:0007669"/>
    <property type="project" value="TreeGrafter"/>
</dbReference>
<keyword evidence="3" id="KW-0677">Repeat</keyword>
<evidence type="ECO:0000259" key="10">
    <source>
        <dbReference type="PROSITE" id="PS50157"/>
    </source>
</evidence>
<dbReference type="Pfam" id="PF13912">
    <property type="entry name" value="zf-C2H2_6"/>
    <property type="match status" value="1"/>
</dbReference>
<name>A0AAU9UUX4_EUPED</name>
<dbReference type="FunFam" id="3.30.160.60:FF:000202">
    <property type="entry name" value="Zinc finger protein 574"/>
    <property type="match status" value="1"/>
</dbReference>
<evidence type="ECO:0000256" key="4">
    <source>
        <dbReference type="ARBA" id="ARBA00022771"/>
    </source>
</evidence>
<dbReference type="GO" id="GO:0006357">
    <property type="term" value="P:regulation of transcription by RNA polymerase II"/>
    <property type="evidence" value="ECO:0007669"/>
    <property type="project" value="TreeGrafter"/>
</dbReference>
<organism evidence="12 13">
    <name type="scientific">Euphydryas editha</name>
    <name type="common">Edith's checkerspot</name>
    <dbReference type="NCBI Taxonomy" id="104508"/>
    <lineage>
        <taxon>Eukaryota</taxon>
        <taxon>Metazoa</taxon>
        <taxon>Ecdysozoa</taxon>
        <taxon>Arthropoda</taxon>
        <taxon>Hexapoda</taxon>
        <taxon>Insecta</taxon>
        <taxon>Pterygota</taxon>
        <taxon>Neoptera</taxon>
        <taxon>Endopterygota</taxon>
        <taxon>Lepidoptera</taxon>
        <taxon>Glossata</taxon>
        <taxon>Ditrysia</taxon>
        <taxon>Papilionoidea</taxon>
        <taxon>Nymphalidae</taxon>
        <taxon>Nymphalinae</taxon>
        <taxon>Euphydryas</taxon>
    </lineage>
</organism>
<dbReference type="FunFam" id="3.30.160.60:FF:000870">
    <property type="entry name" value="zinc finger protein 197 isoform X1"/>
    <property type="match status" value="1"/>
</dbReference>
<evidence type="ECO:0000256" key="3">
    <source>
        <dbReference type="ARBA" id="ARBA00022737"/>
    </source>
</evidence>
<keyword evidence="6" id="KW-0238">DNA-binding</keyword>
<dbReference type="Proteomes" id="UP001153954">
    <property type="component" value="Unassembled WGS sequence"/>
</dbReference>
<dbReference type="GO" id="GO:0008270">
    <property type="term" value="F:zinc ion binding"/>
    <property type="evidence" value="ECO:0007669"/>
    <property type="project" value="UniProtKB-UniRule"/>
</dbReference>
<dbReference type="InterPro" id="IPR036236">
    <property type="entry name" value="Znf_C2H2_sf"/>
</dbReference>
<dbReference type="Gene3D" id="3.40.1800.20">
    <property type="match status" value="1"/>
</dbReference>
<protein>
    <submittedName>
        <fullName evidence="12">Uncharacterized protein</fullName>
    </submittedName>
</protein>
<dbReference type="FunFam" id="3.30.160.60:FF:000446">
    <property type="entry name" value="Zinc finger protein"/>
    <property type="match status" value="1"/>
</dbReference>
<feature type="domain" description="C2H2-type" evidence="10">
    <location>
        <begin position="266"/>
        <end position="293"/>
    </location>
</feature>
<accession>A0AAU9UUX4</accession>
<dbReference type="Gene3D" id="3.30.160.60">
    <property type="entry name" value="Classic Zinc Finger"/>
    <property type="match status" value="6"/>
</dbReference>
<evidence type="ECO:0000256" key="7">
    <source>
        <dbReference type="ARBA" id="ARBA00023242"/>
    </source>
</evidence>
<feature type="domain" description="C2H2-type" evidence="10">
    <location>
        <begin position="238"/>
        <end position="265"/>
    </location>
</feature>
<feature type="domain" description="C2H2-type" evidence="10">
    <location>
        <begin position="380"/>
        <end position="407"/>
    </location>
</feature>
<feature type="domain" description="C2H2-type" evidence="10">
    <location>
        <begin position="178"/>
        <end position="200"/>
    </location>
</feature>
<dbReference type="GO" id="GO:0032502">
    <property type="term" value="P:developmental process"/>
    <property type="evidence" value="ECO:0007669"/>
    <property type="project" value="UniProtKB-ARBA"/>
</dbReference>
<evidence type="ECO:0000256" key="8">
    <source>
        <dbReference type="PROSITE-ProRule" id="PRU00042"/>
    </source>
</evidence>
<dbReference type="EMBL" id="CAKOGL010000025">
    <property type="protein sequence ID" value="CAH2102912.1"/>
    <property type="molecule type" value="Genomic_DNA"/>
</dbReference>
<evidence type="ECO:0000256" key="1">
    <source>
        <dbReference type="ARBA" id="ARBA00004123"/>
    </source>
</evidence>
<feature type="domain" description="C2H2-type" evidence="10">
    <location>
        <begin position="207"/>
        <end position="231"/>
    </location>
</feature>
<dbReference type="PROSITE" id="PS00028">
    <property type="entry name" value="ZINC_FINGER_C2H2_1"/>
    <property type="match status" value="8"/>
</dbReference>
<comment type="caution">
    <text evidence="12">The sequence shown here is derived from an EMBL/GenBank/DDBJ whole genome shotgun (WGS) entry which is preliminary data.</text>
</comment>
<keyword evidence="5 9" id="KW-0862">Zinc</keyword>
<proteinExistence type="predicted"/>
<dbReference type="PANTHER" id="PTHR24404">
    <property type="entry name" value="ZINC FINGER PROTEIN"/>
    <property type="match status" value="1"/>
</dbReference>
<evidence type="ECO:0000259" key="11">
    <source>
        <dbReference type="PROSITE" id="PS51915"/>
    </source>
</evidence>
<dbReference type="PROSITE" id="PS51915">
    <property type="entry name" value="ZAD"/>
    <property type="match status" value="1"/>
</dbReference>
<evidence type="ECO:0000256" key="9">
    <source>
        <dbReference type="PROSITE-ProRule" id="PRU01263"/>
    </source>
</evidence>
<feature type="binding site" evidence="9">
    <location>
        <position position="57"/>
    </location>
    <ligand>
        <name>Zn(2+)</name>
        <dbReference type="ChEBI" id="CHEBI:29105"/>
    </ligand>
</feature>
<gene>
    <name evidence="12" type="ORF">EEDITHA_LOCUS17482</name>
</gene>
<dbReference type="AlphaFoldDB" id="A0AAU9UUX4"/>
<dbReference type="SUPFAM" id="SSF57716">
    <property type="entry name" value="Glucocorticoid receptor-like (DNA-binding domain)"/>
    <property type="match status" value="1"/>
</dbReference>
<feature type="domain" description="C2H2-type" evidence="10">
    <location>
        <begin position="408"/>
        <end position="430"/>
    </location>
</feature>
<sequence>MSGLPSNISDFSKICRACLTTIDSFKYTLFENVSSDDYSFCTSIEIDKDEELPKTLCNNCYNLLSKFSEFKRTCIKSQRILLTFRSVKKEIVNKLGVTEPQETQECNDEIDDWPFDNGQLKINFTTDNVCKEDIIMKQEELVDSNETDYDSTAFSGGAKENKDHERLKIKISKRRKNYACKFCNKEFSKLNEYRIHKSLHKKKIMIIKCKYCNKTFVTWSGLRRHHANWHARVSLSSVTCRTCGKITNSRETLLAHKKLHKKQRLFICNVCGKSYTSSNNLYSHLETHKENRERQYTCEHCGKKFFTKKCILSHLSRCHTGRKFICQICSYPFTDKYNLSKHLQTHEGKKYFKCKICDKSFSTRQISIEHQRIHSGERPFSCSYCPKSFISKKRLSEHHRTHTGEKPHKCSICDHRFTQRGTLTRHMKIHNRPLINCNKMK</sequence>
<keyword evidence="2 9" id="KW-0479">Metal-binding</keyword>
<feature type="domain" description="C2H2-type" evidence="10">
    <location>
        <begin position="324"/>
        <end position="351"/>
    </location>
</feature>
<dbReference type="InterPro" id="IPR012934">
    <property type="entry name" value="Znf_AD"/>
</dbReference>
<evidence type="ECO:0000256" key="6">
    <source>
        <dbReference type="ARBA" id="ARBA00023125"/>
    </source>
</evidence>
<dbReference type="Pfam" id="PF07776">
    <property type="entry name" value="zf-AD"/>
    <property type="match status" value="1"/>
</dbReference>
<dbReference type="SUPFAM" id="SSF57667">
    <property type="entry name" value="beta-beta-alpha zinc fingers"/>
    <property type="match status" value="4"/>
</dbReference>
<keyword evidence="7" id="KW-0539">Nucleus</keyword>
<dbReference type="SMART" id="SM00355">
    <property type="entry name" value="ZnF_C2H2"/>
    <property type="match status" value="9"/>
</dbReference>
<dbReference type="Pfam" id="PF00096">
    <property type="entry name" value="zf-C2H2"/>
    <property type="match status" value="5"/>
</dbReference>
<evidence type="ECO:0000313" key="12">
    <source>
        <dbReference type="EMBL" id="CAH2102912.1"/>
    </source>
</evidence>